<proteinExistence type="predicted"/>
<gene>
    <name evidence="1" type="ORF">GQ607_013512</name>
</gene>
<comment type="caution">
    <text evidence="1">The sequence shown here is derived from an EMBL/GenBank/DDBJ whole genome shotgun (WGS) entry which is preliminary data.</text>
</comment>
<evidence type="ECO:0000313" key="2">
    <source>
        <dbReference type="Proteomes" id="UP000434172"/>
    </source>
</evidence>
<reference evidence="1 2" key="1">
    <citation type="submission" date="2019-12" db="EMBL/GenBank/DDBJ databases">
        <title>A genome sequence resource for the geographically widespread anthracnose pathogen Colletotrichum asianum.</title>
        <authorList>
            <person name="Meng Y."/>
        </authorList>
    </citation>
    <scope>NUCLEOTIDE SEQUENCE [LARGE SCALE GENOMIC DNA]</scope>
    <source>
        <strain evidence="1 2">ICMP 18580</strain>
    </source>
</reference>
<evidence type="ECO:0000313" key="1">
    <source>
        <dbReference type="EMBL" id="KAF0319263.1"/>
    </source>
</evidence>
<sequence length="150" mass="17966">MSCITSFFRRIVRLFNKKTALPDDPTSIWTPRKYVGIKPIVDTPSPQLAKRYASKVAKDQQDQWFRIHDQEQHQLNHNAAAWTDQRQNMDLAGIELQESRRDEKIQREVIVSKYLARKQRAMGQFYRDWHKDPTTSDFPFWGNLKYLYDY</sequence>
<accession>A0A8H3W6U7</accession>
<name>A0A8H3W6U7_9PEZI</name>
<dbReference type="EMBL" id="WOWK01000098">
    <property type="protein sequence ID" value="KAF0319263.1"/>
    <property type="molecule type" value="Genomic_DNA"/>
</dbReference>
<organism evidence="1 2">
    <name type="scientific">Colletotrichum asianum</name>
    <dbReference type="NCBI Taxonomy" id="702518"/>
    <lineage>
        <taxon>Eukaryota</taxon>
        <taxon>Fungi</taxon>
        <taxon>Dikarya</taxon>
        <taxon>Ascomycota</taxon>
        <taxon>Pezizomycotina</taxon>
        <taxon>Sordariomycetes</taxon>
        <taxon>Hypocreomycetidae</taxon>
        <taxon>Glomerellales</taxon>
        <taxon>Glomerellaceae</taxon>
        <taxon>Colletotrichum</taxon>
        <taxon>Colletotrichum gloeosporioides species complex</taxon>
    </lineage>
</organism>
<dbReference type="OrthoDB" id="4793733at2759"/>
<protein>
    <submittedName>
        <fullName evidence="1">Uncharacterized protein</fullName>
    </submittedName>
</protein>
<dbReference type="AlphaFoldDB" id="A0A8H3W6U7"/>
<dbReference type="Proteomes" id="UP000434172">
    <property type="component" value="Unassembled WGS sequence"/>
</dbReference>
<keyword evidence="2" id="KW-1185">Reference proteome</keyword>